<keyword evidence="3" id="KW-0812">Transmembrane</keyword>
<dbReference type="InterPro" id="IPR015915">
    <property type="entry name" value="Kelch-typ_b-propeller"/>
</dbReference>
<sequence length="394" mass="43487">MYRVAQTSSLVNNKLYFFGGLSGDTFTNETWYLDLSNSFNVSMPPWHKGQETLVAVGFASSCVSPIDNSSVFLIGGNMLLANNASAPFYPSEVYKFDSKNSYWRPVNVIGYNNSFTSRYIMQAIIDNDGKIFIFGGRNTDINISDINITTSAWYNDMHMLDITSLKWSTLNISQNVPLPCIAYAAVLLPTDEIIYIGGVELLLLGNPRLVDIKMVRLFNTKSFTWSTKQITGASIDSRGGHTAVLTQNGSIIIYGGSTINYTQVAPDLMVLDINNWEWSIPNIPQTNAPQLLTHHSAAIYENYMIVSFGRIVSQLSPATINGINILDIRNYTWVAVATINNLESTPVPTVLTPTLNIVVTSVASIIIIGSVIAGIFIYKKRQVRRHSIATPGSK</sequence>
<dbReference type="Gene3D" id="2.120.10.80">
    <property type="entry name" value="Kelch-type beta propeller"/>
    <property type="match status" value="2"/>
</dbReference>
<keyword evidence="3" id="KW-1133">Transmembrane helix</keyword>
<evidence type="ECO:0000256" key="3">
    <source>
        <dbReference type="SAM" id="Phobius"/>
    </source>
</evidence>
<keyword evidence="2" id="KW-0677">Repeat</keyword>
<comment type="caution">
    <text evidence="5">The sequence shown here is derived from an EMBL/GenBank/DDBJ whole genome shotgun (WGS) entry which is preliminary data.</text>
</comment>
<dbReference type="InterPro" id="IPR056737">
    <property type="entry name" value="Beta-prop_ATRN-MKLN-like"/>
</dbReference>
<dbReference type="AlphaFoldDB" id="A0A8H4EP20"/>
<keyword evidence="6" id="KW-1185">Reference proteome</keyword>
<dbReference type="OrthoDB" id="2363417at2759"/>
<dbReference type="Proteomes" id="UP000439903">
    <property type="component" value="Unassembled WGS sequence"/>
</dbReference>
<dbReference type="SUPFAM" id="SSF117281">
    <property type="entry name" value="Kelch motif"/>
    <property type="match status" value="2"/>
</dbReference>
<protein>
    <submittedName>
        <fullName evidence="5">Galactose oxidase</fullName>
    </submittedName>
</protein>
<evidence type="ECO:0000256" key="1">
    <source>
        <dbReference type="ARBA" id="ARBA00022441"/>
    </source>
</evidence>
<dbReference type="EMBL" id="WTPW01000283">
    <property type="protein sequence ID" value="KAF0526944.1"/>
    <property type="molecule type" value="Genomic_DNA"/>
</dbReference>
<feature type="transmembrane region" description="Helical" evidence="3">
    <location>
        <begin position="355"/>
        <end position="378"/>
    </location>
</feature>
<dbReference type="PANTHER" id="PTHR46093">
    <property type="entry name" value="ACYL-COA-BINDING DOMAIN-CONTAINING PROTEIN 5"/>
    <property type="match status" value="1"/>
</dbReference>
<gene>
    <name evidence="5" type="ORF">F8M41_013880</name>
</gene>
<evidence type="ECO:0000259" key="4">
    <source>
        <dbReference type="Pfam" id="PF24981"/>
    </source>
</evidence>
<evidence type="ECO:0000256" key="2">
    <source>
        <dbReference type="ARBA" id="ARBA00022737"/>
    </source>
</evidence>
<accession>A0A8H4EP20</accession>
<name>A0A8H4EP20_GIGMA</name>
<organism evidence="5 6">
    <name type="scientific">Gigaspora margarita</name>
    <dbReference type="NCBI Taxonomy" id="4874"/>
    <lineage>
        <taxon>Eukaryota</taxon>
        <taxon>Fungi</taxon>
        <taxon>Fungi incertae sedis</taxon>
        <taxon>Mucoromycota</taxon>
        <taxon>Glomeromycotina</taxon>
        <taxon>Glomeromycetes</taxon>
        <taxon>Diversisporales</taxon>
        <taxon>Gigasporaceae</taxon>
        <taxon>Gigaspora</taxon>
    </lineage>
</organism>
<keyword evidence="3" id="KW-0472">Membrane</keyword>
<dbReference type="PANTHER" id="PTHR46093:SF18">
    <property type="entry name" value="FIBRONECTIN TYPE-III DOMAIN-CONTAINING PROTEIN"/>
    <property type="match status" value="1"/>
</dbReference>
<evidence type="ECO:0000313" key="5">
    <source>
        <dbReference type="EMBL" id="KAF0526944.1"/>
    </source>
</evidence>
<proteinExistence type="predicted"/>
<evidence type="ECO:0000313" key="6">
    <source>
        <dbReference type="Proteomes" id="UP000439903"/>
    </source>
</evidence>
<dbReference type="Pfam" id="PF24981">
    <property type="entry name" value="Beta-prop_ATRN-LZTR1"/>
    <property type="match status" value="1"/>
</dbReference>
<keyword evidence="1" id="KW-0880">Kelch repeat</keyword>
<feature type="domain" description="Attractin/MKLN-like beta-propeller" evidence="4">
    <location>
        <begin position="72"/>
        <end position="314"/>
    </location>
</feature>
<reference evidence="5 6" key="1">
    <citation type="journal article" date="2019" name="Environ. Microbiol.">
        <title>At the nexus of three kingdoms: the genome of the mycorrhizal fungus Gigaspora margarita provides insights into plant, endobacterial and fungal interactions.</title>
        <authorList>
            <person name="Venice F."/>
            <person name="Ghignone S."/>
            <person name="Salvioli di Fossalunga A."/>
            <person name="Amselem J."/>
            <person name="Novero M."/>
            <person name="Xianan X."/>
            <person name="Sedzielewska Toro K."/>
            <person name="Morin E."/>
            <person name="Lipzen A."/>
            <person name="Grigoriev I.V."/>
            <person name="Henrissat B."/>
            <person name="Martin F.M."/>
            <person name="Bonfante P."/>
        </authorList>
    </citation>
    <scope>NUCLEOTIDE SEQUENCE [LARGE SCALE GENOMIC DNA]</scope>
    <source>
        <strain evidence="5 6">BEG34</strain>
    </source>
</reference>